<dbReference type="STRING" id="1892869.ACGLYG10_0558"/>
<proteinExistence type="predicted"/>
<feature type="region of interest" description="Disordered" evidence="1">
    <location>
        <begin position="1"/>
        <end position="60"/>
    </location>
</feature>
<protein>
    <submittedName>
        <fullName evidence="2">Uncharacterized protein</fullName>
    </submittedName>
</protein>
<feature type="compositionally biased region" description="Basic residues" evidence="1">
    <location>
        <begin position="39"/>
        <end position="50"/>
    </location>
</feature>
<keyword evidence="3" id="KW-1185">Reference proteome</keyword>
<organism evidence="2 3">
    <name type="scientific">Actinomyces glycerinitolerans</name>
    <dbReference type="NCBI Taxonomy" id="1892869"/>
    <lineage>
        <taxon>Bacteria</taxon>
        <taxon>Bacillati</taxon>
        <taxon>Actinomycetota</taxon>
        <taxon>Actinomycetes</taxon>
        <taxon>Actinomycetales</taxon>
        <taxon>Actinomycetaceae</taxon>
        <taxon>Actinomyces</taxon>
    </lineage>
</organism>
<dbReference type="Proteomes" id="UP000184291">
    <property type="component" value="Unassembled WGS sequence"/>
</dbReference>
<reference evidence="3" key="1">
    <citation type="submission" date="2016-09" db="EMBL/GenBank/DDBJ databases">
        <authorList>
            <person name="Strepis N."/>
        </authorList>
    </citation>
    <scope>NUCLEOTIDE SEQUENCE [LARGE SCALE GENOMIC DNA]</scope>
</reference>
<dbReference type="EMBL" id="FQTT01000001">
    <property type="protein sequence ID" value="SHE24357.1"/>
    <property type="molecule type" value="Genomic_DNA"/>
</dbReference>
<evidence type="ECO:0000256" key="1">
    <source>
        <dbReference type="SAM" id="MobiDB-lite"/>
    </source>
</evidence>
<name>A0A1M4RXC1_9ACTO</name>
<gene>
    <name evidence="2" type="ORF">ACGLYG10_0558</name>
</gene>
<evidence type="ECO:0000313" key="3">
    <source>
        <dbReference type="Proteomes" id="UP000184291"/>
    </source>
</evidence>
<evidence type="ECO:0000313" key="2">
    <source>
        <dbReference type="EMBL" id="SHE24357.1"/>
    </source>
</evidence>
<sequence length="208" mass="22363">MRTARSDVDPRPVFRETPPEEFTALPRNVFAEAQQGPLSRRRPTLSRLKKSQMTSTSRTVARRTAAIGVALAVMAQGGCAGNQADDVHTGPTEQPYVLTYEVAQDEERIYLDARWQGQLEVDEHSGCIQEVGSGADHATETGPKPVGMVFPEGTEVTSDGTEIRLPSGGTIPIGPEVSLSGGYFPSAPVTPSPSPGYDEYFMVNDAPE</sequence>
<feature type="compositionally biased region" description="Basic and acidic residues" evidence="1">
    <location>
        <begin position="1"/>
        <end position="18"/>
    </location>
</feature>
<dbReference type="AlphaFoldDB" id="A0A1M4RXC1"/>
<accession>A0A1M4RXC1</accession>